<accession>D9PJV6</accession>
<evidence type="ECO:0000313" key="1">
    <source>
        <dbReference type="EMBL" id="EFK96159.1"/>
    </source>
</evidence>
<protein>
    <submittedName>
        <fullName evidence="1">Uncharacterized protein</fullName>
    </submittedName>
</protein>
<comment type="caution">
    <text evidence="1">The sequence shown here is derived from an EMBL/GenBank/DDBJ whole genome shotgun (WGS) entry which is preliminary data.</text>
</comment>
<dbReference type="EMBL" id="ADZX01000555">
    <property type="protein sequence ID" value="EFK96159.1"/>
    <property type="molecule type" value="Genomic_DNA"/>
</dbReference>
<dbReference type="AlphaFoldDB" id="D9PJV6"/>
<gene>
    <name evidence="1" type="ORF">LDC_1819</name>
</gene>
<name>D9PJV6_9ZZZZ</name>
<reference evidence="1" key="1">
    <citation type="submission" date="2010-07" db="EMBL/GenBank/DDBJ databases">
        <authorList>
            <consortium name="CONSOLIDER consortium CSD2007-00005"/>
            <person name="Guazzaroni M.-E."/>
            <person name="Richter M."/>
            <person name="Garcia-Salamanca A."/>
            <person name="Yarza P."/>
            <person name="Ferrer M."/>
        </authorList>
    </citation>
    <scope>NUCLEOTIDE SEQUENCE</scope>
</reference>
<reference evidence="1" key="2">
    <citation type="journal article" date="2011" name="Microb. Ecol.">
        <title>Taxonomic and Functional Metagenomic Profiling of the Microbial Community in the Anoxic Sediment of a Sub-saline Shallow Lake (Laguna de Carrizo, Central Spain).</title>
        <authorList>
            <person name="Ferrer M."/>
            <person name="Guazzaroni M.E."/>
            <person name="Richter M."/>
            <person name="Garcia-Salamanca A."/>
            <person name="Yarza P."/>
            <person name="Suarez-Suarez A."/>
            <person name="Solano J."/>
            <person name="Alcaide M."/>
            <person name="van Dillewijn P."/>
            <person name="Molina-Henares M.A."/>
            <person name="Lopez-Cortes N."/>
            <person name="Al-Ramahi Y."/>
            <person name="Guerrero C."/>
            <person name="Acosta A."/>
            <person name="de Eugenio L.I."/>
            <person name="Martinez V."/>
            <person name="Marques S."/>
            <person name="Rojo F."/>
            <person name="Santero E."/>
            <person name="Genilloud O."/>
            <person name="Perez-Perez J."/>
            <person name="Rossello-Mora R."/>
            <person name="Ramos J.L."/>
        </authorList>
    </citation>
    <scope>NUCLEOTIDE SEQUENCE</scope>
</reference>
<sequence>MDFGNATGTFSGDFLNFKVAGASKLAVKSWGALSVGTSTPSAQFTVAGVSGTTTPTMLVASSSGLSLLTVTARGTVSVGTSTSGILDSINIPAHSLVVGNGIVCADDGGGNDCATANRNRGWVYGEGSSFSGLDLAELYPTKDETLGAGELVMLDPAHPVFVSRYDAEASEETPALLGVVSTEPGILLGGFKSTPELMD</sequence>
<proteinExistence type="predicted"/>
<organism evidence="1">
    <name type="scientific">sediment metagenome</name>
    <dbReference type="NCBI Taxonomy" id="749907"/>
    <lineage>
        <taxon>unclassified sequences</taxon>
        <taxon>metagenomes</taxon>
        <taxon>ecological metagenomes</taxon>
    </lineage>
</organism>
<feature type="non-terminal residue" evidence="1">
    <location>
        <position position="199"/>
    </location>
</feature>